<accession>A0A6A6RKJ2</accession>
<feature type="region of interest" description="Disordered" evidence="1">
    <location>
        <begin position="83"/>
        <end position="103"/>
    </location>
</feature>
<organism evidence="3 4">
    <name type="scientific">Massarina eburnea CBS 473.64</name>
    <dbReference type="NCBI Taxonomy" id="1395130"/>
    <lineage>
        <taxon>Eukaryota</taxon>
        <taxon>Fungi</taxon>
        <taxon>Dikarya</taxon>
        <taxon>Ascomycota</taxon>
        <taxon>Pezizomycotina</taxon>
        <taxon>Dothideomycetes</taxon>
        <taxon>Pleosporomycetidae</taxon>
        <taxon>Pleosporales</taxon>
        <taxon>Massarineae</taxon>
        <taxon>Massarinaceae</taxon>
        <taxon>Massarina</taxon>
    </lineage>
</organism>
<sequence>MRPGMVEEQVDYGAFSSGLGYHGLNYRSTIVTAYHQHPVPSATDPYGHTSLPASVGKAYHQANGIAPTPINGAIAQETSSIQVFGNTNPGHGPQSPSDHTNFSYASPTPYSNPYLSPGCDIHSAPTPKSTASCLLAEDFYEGDANSGVYQKFSFEKPMSCAVPDFQIDSTRSCSPVTGNGPTIVCSTCSISFTGEYARGNLHRHMKTSHSNTKFPCEVEGCSRQYQRSDARLAHYRKRHPELQVPPSLARKA</sequence>
<proteinExistence type="predicted"/>
<dbReference type="AlphaFoldDB" id="A0A6A6RKJ2"/>
<protein>
    <recommendedName>
        <fullName evidence="2">C2H2-type domain-containing protein</fullName>
    </recommendedName>
</protein>
<dbReference type="PROSITE" id="PS00028">
    <property type="entry name" value="ZINC_FINGER_C2H2_1"/>
    <property type="match status" value="1"/>
</dbReference>
<feature type="domain" description="C2H2-type" evidence="2">
    <location>
        <begin position="216"/>
        <end position="239"/>
    </location>
</feature>
<gene>
    <name evidence="3" type="ORF">P280DRAFT_523643</name>
</gene>
<evidence type="ECO:0000313" key="3">
    <source>
        <dbReference type="EMBL" id="KAF2634981.1"/>
    </source>
</evidence>
<dbReference type="InterPro" id="IPR036236">
    <property type="entry name" value="Znf_C2H2_sf"/>
</dbReference>
<dbReference type="Proteomes" id="UP000799753">
    <property type="component" value="Unassembled WGS sequence"/>
</dbReference>
<evidence type="ECO:0000259" key="2">
    <source>
        <dbReference type="PROSITE" id="PS00028"/>
    </source>
</evidence>
<dbReference type="SUPFAM" id="SSF57667">
    <property type="entry name" value="beta-beta-alpha zinc fingers"/>
    <property type="match status" value="1"/>
</dbReference>
<reference evidence="3" key="1">
    <citation type="journal article" date="2020" name="Stud. Mycol.">
        <title>101 Dothideomycetes genomes: a test case for predicting lifestyles and emergence of pathogens.</title>
        <authorList>
            <person name="Haridas S."/>
            <person name="Albert R."/>
            <person name="Binder M."/>
            <person name="Bloem J."/>
            <person name="Labutti K."/>
            <person name="Salamov A."/>
            <person name="Andreopoulos B."/>
            <person name="Baker S."/>
            <person name="Barry K."/>
            <person name="Bills G."/>
            <person name="Bluhm B."/>
            <person name="Cannon C."/>
            <person name="Castanera R."/>
            <person name="Culley D."/>
            <person name="Daum C."/>
            <person name="Ezra D."/>
            <person name="Gonzalez J."/>
            <person name="Henrissat B."/>
            <person name="Kuo A."/>
            <person name="Liang C."/>
            <person name="Lipzen A."/>
            <person name="Lutzoni F."/>
            <person name="Magnuson J."/>
            <person name="Mondo S."/>
            <person name="Nolan M."/>
            <person name="Ohm R."/>
            <person name="Pangilinan J."/>
            <person name="Park H.-J."/>
            <person name="Ramirez L."/>
            <person name="Alfaro M."/>
            <person name="Sun H."/>
            <person name="Tritt A."/>
            <person name="Yoshinaga Y."/>
            <person name="Zwiers L.-H."/>
            <person name="Turgeon B."/>
            <person name="Goodwin S."/>
            <person name="Spatafora J."/>
            <person name="Crous P."/>
            <person name="Grigoriev I."/>
        </authorList>
    </citation>
    <scope>NUCLEOTIDE SEQUENCE</scope>
    <source>
        <strain evidence="3">CBS 473.64</strain>
    </source>
</reference>
<keyword evidence="4" id="KW-1185">Reference proteome</keyword>
<dbReference type="Gene3D" id="3.30.160.60">
    <property type="entry name" value="Classic Zinc Finger"/>
    <property type="match status" value="1"/>
</dbReference>
<dbReference type="OrthoDB" id="3940153at2759"/>
<dbReference type="SMART" id="SM00355">
    <property type="entry name" value="ZnF_C2H2"/>
    <property type="match status" value="2"/>
</dbReference>
<evidence type="ECO:0000313" key="4">
    <source>
        <dbReference type="Proteomes" id="UP000799753"/>
    </source>
</evidence>
<dbReference type="EMBL" id="MU006812">
    <property type="protein sequence ID" value="KAF2634981.1"/>
    <property type="molecule type" value="Genomic_DNA"/>
</dbReference>
<dbReference type="InterPro" id="IPR013087">
    <property type="entry name" value="Znf_C2H2_type"/>
</dbReference>
<name>A0A6A6RKJ2_9PLEO</name>
<evidence type="ECO:0000256" key="1">
    <source>
        <dbReference type="SAM" id="MobiDB-lite"/>
    </source>
</evidence>